<dbReference type="Proteomes" id="UP000274843">
    <property type="component" value="Unassembled WGS sequence"/>
</dbReference>
<evidence type="ECO:0000259" key="4">
    <source>
        <dbReference type="PROSITE" id="PS51077"/>
    </source>
</evidence>
<comment type="caution">
    <text evidence="6">The sequence shown here is derived from an EMBL/GenBank/DDBJ whole genome shotgun (WGS) entry which is preliminary data.</text>
</comment>
<dbReference type="SMART" id="SM00346">
    <property type="entry name" value="HTH_ICLR"/>
    <property type="match status" value="1"/>
</dbReference>
<dbReference type="InterPro" id="IPR005471">
    <property type="entry name" value="Tscrpt_reg_IclR_N"/>
</dbReference>
<gene>
    <name evidence="6" type="ORF">EDD35_6940</name>
</gene>
<keyword evidence="1" id="KW-0805">Transcription regulation</keyword>
<sequence>MSTLQTLDRGLRALEVVAESPSGISVADLARELDVHRAICYRIVATLEGHRLVSRTGDGRVRLASGLATLAAKFEPHFNQDALPLLKELANRTSATAFLSAAEGSECVVAMVAEPEGTVLTVGYRVGSRHPLTQGAAGLAILAARPEEPGEPDAVRQARKDGYSLTRGQLERGAVGLAAGIRAGTLERSVGVVAIDGLDTGLAATEVMATARRIEQLLTA</sequence>
<dbReference type="Gene3D" id="3.30.450.40">
    <property type="match status" value="2"/>
</dbReference>
<dbReference type="InterPro" id="IPR036390">
    <property type="entry name" value="WH_DNA-bd_sf"/>
</dbReference>
<feature type="domain" description="IclR-ED" evidence="5">
    <location>
        <begin position="66"/>
        <end position="220"/>
    </location>
</feature>
<evidence type="ECO:0000256" key="3">
    <source>
        <dbReference type="ARBA" id="ARBA00023163"/>
    </source>
</evidence>
<keyword evidence="3" id="KW-0804">Transcription</keyword>
<feature type="domain" description="HTH iclR-type" evidence="4">
    <location>
        <begin position="4"/>
        <end position="65"/>
    </location>
</feature>
<dbReference type="InterPro" id="IPR050707">
    <property type="entry name" value="HTH_MetabolicPath_Reg"/>
</dbReference>
<proteinExistence type="predicted"/>
<dbReference type="Gene3D" id="1.10.10.10">
    <property type="entry name" value="Winged helix-like DNA-binding domain superfamily/Winged helix DNA-binding domain"/>
    <property type="match status" value="1"/>
</dbReference>
<dbReference type="InterPro" id="IPR036388">
    <property type="entry name" value="WH-like_DNA-bd_sf"/>
</dbReference>
<evidence type="ECO:0000313" key="7">
    <source>
        <dbReference type="Proteomes" id="UP000274843"/>
    </source>
</evidence>
<dbReference type="PANTHER" id="PTHR30136:SF24">
    <property type="entry name" value="HTH-TYPE TRANSCRIPTIONAL REPRESSOR ALLR"/>
    <property type="match status" value="1"/>
</dbReference>
<dbReference type="EMBL" id="RKHY01000001">
    <property type="protein sequence ID" value="ROS44495.1"/>
    <property type="molecule type" value="Genomic_DNA"/>
</dbReference>
<dbReference type="SUPFAM" id="SSF55781">
    <property type="entry name" value="GAF domain-like"/>
    <property type="match status" value="1"/>
</dbReference>
<accession>A0A3N2H8Q8</accession>
<dbReference type="GO" id="GO:0045892">
    <property type="term" value="P:negative regulation of DNA-templated transcription"/>
    <property type="evidence" value="ECO:0007669"/>
    <property type="project" value="TreeGrafter"/>
</dbReference>
<keyword evidence="7" id="KW-1185">Reference proteome</keyword>
<dbReference type="PANTHER" id="PTHR30136">
    <property type="entry name" value="HELIX-TURN-HELIX TRANSCRIPTIONAL REGULATOR, ICLR FAMILY"/>
    <property type="match status" value="1"/>
</dbReference>
<dbReference type="Pfam" id="PF09339">
    <property type="entry name" value="HTH_IclR"/>
    <property type="match status" value="1"/>
</dbReference>
<protein>
    <submittedName>
        <fullName evidence="6">DNA-binding IclR family transcriptional regulator</fullName>
    </submittedName>
</protein>
<dbReference type="InterPro" id="IPR014757">
    <property type="entry name" value="Tscrpt_reg_IclR_C"/>
</dbReference>
<dbReference type="PROSITE" id="PS51077">
    <property type="entry name" value="HTH_ICLR"/>
    <property type="match status" value="1"/>
</dbReference>
<evidence type="ECO:0000256" key="2">
    <source>
        <dbReference type="ARBA" id="ARBA00023125"/>
    </source>
</evidence>
<name>A0A3N2H8Q8_9PSEU</name>
<dbReference type="AlphaFoldDB" id="A0A3N2H8Q8"/>
<dbReference type="RefSeq" id="WP_123686462.1">
    <property type="nucleotide sequence ID" value="NZ_RKHY01000001.1"/>
</dbReference>
<dbReference type="GeneID" id="301848183"/>
<reference evidence="6 7" key="1">
    <citation type="submission" date="2018-11" db="EMBL/GenBank/DDBJ databases">
        <title>Sequencing the genomes of 1000 actinobacteria strains.</title>
        <authorList>
            <person name="Klenk H.-P."/>
        </authorList>
    </citation>
    <scope>NUCLEOTIDE SEQUENCE [LARGE SCALE GENOMIC DNA]</scope>
    <source>
        <strain evidence="6 7">DSM 44348</strain>
    </source>
</reference>
<dbReference type="SUPFAM" id="SSF46785">
    <property type="entry name" value="Winged helix' DNA-binding domain"/>
    <property type="match status" value="1"/>
</dbReference>
<evidence type="ECO:0000313" key="6">
    <source>
        <dbReference type="EMBL" id="ROS44495.1"/>
    </source>
</evidence>
<dbReference type="GO" id="GO:0003677">
    <property type="term" value="F:DNA binding"/>
    <property type="evidence" value="ECO:0007669"/>
    <property type="project" value="UniProtKB-KW"/>
</dbReference>
<evidence type="ECO:0000259" key="5">
    <source>
        <dbReference type="PROSITE" id="PS51078"/>
    </source>
</evidence>
<evidence type="ECO:0000256" key="1">
    <source>
        <dbReference type="ARBA" id="ARBA00023015"/>
    </source>
</evidence>
<dbReference type="GO" id="GO:0003700">
    <property type="term" value="F:DNA-binding transcription factor activity"/>
    <property type="evidence" value="ECO:0007669"/>
    <property type="project" value="TreeGrafter"/>
</dbReference>
<organism evidence="6 7">
    <name type="scientific">Amycolatopsis thermoflava</name>
    <dbReference type="NCBI Taxonomy" id="84480"/>
    <lineage>
        <taxon>Bacteria</taxon>
        <taxon>Bacillati</taxon>
        <taxon>Actinomycetota</taxon>
        <taxon>Actinomycetes</taxon>
        <taxon>Pseudonocardiales</taxon>
        <taxon>Pseudonocardiaceae</taxon>
        <taxon>Amycolatopsis</taxon>
        <taxon>Amycolatopsis methanolica group</taxon>
    </lineage>
</organism>
<dbReference type="PROSITE" id="PS51078">
    <property type="entry name" value="ICLR_ED"/>
    <property type="match status" value="1"/>
</dbReference>
<keyword evidence="2 6" id="KW-0238">DNA-binding</keyword>
<dbReference type="InterPro" id="IPR029016">
    <property type="entry name" value="GAF-like_dom_sf"/>
</dbReference>